<evidence type="ECO:0000259" key="2">
    <source>
        <dbReference type="SMART" id="SM00852"/>
    </source>
</evidence>
<dbReference type="PIRSF" id="PIRSF036626">
    <property type="entry name" value="MPTBd_MobAlike"/>
    <property type="match status" value="1"/>
</dbReference>
<dbReference type="PANTHER" id="PTHR43777:SF1">
    <property type="entry name" value="MOLYBDENUM COFACTOR CYTIDYLYLTRANSFERASE"/>
    <property type="match status" value="1"/>
</dbReference>
<dbReference type="SUPFAM" id="SSF53218">
    <property type="entry name" value="Molybdenum cofactor biosynthesis proteins"/>
    <property type="match status" value="1"/>
</dbReference>
<dbReference type="CDD" id="cd04182">
    <property type="entry name" value="GT_2_like_f"/>
    <property type="match status" value="1"/>
</dbReference>
<dbReference type="Proteomes" id="UP001196509">
    <property type="component" value="Unassembled WGS sequence"/>
</dbReference>
<dbReference type="InterPro" id="IPR036425">
    <property type="entry name" value="MoaB/Mog-like_dom_sf"/>
</dbReference>
<dbReference type="PANTHER" id="PTHR43777">
    <property type="entry name" value="MOLYBDENUM COFACTOR CYTIDYLYLTRANSFERASE"/>
    <property type="match status" value="1"/>
</dbReference>
<protein>
    <submittedName>
        <fullName evidence="3">Molybdopterin-binding/glycosyltransferase family 2 protein</fullName>
    </submittedName>
</protein>
<dbReference type="CDD" id="cd03522">
    <property type="entry name" value="MoeA_like"/>
    <property type="match status" value="1"/>
</dbReference>
<dbReference type="RefSeq" id="WP_220227180.1">
    <property type="nucleotide sequence ID" value="NZ_JAICBX010000001.1"/>
</dbReference>
<dbReference type="InterPro" id="IPR025877">
    <property type="entry name" value="MobA-like_NTP_Trfase"/>
</dbReference>
<comment type="caution">
    <text evidence="3">The sequence shown here is derived from an EMBL/GenBank/DDBJ whole genome shotgun (WGS) entry which is preliminary data.</text>
</comment>
<name>A0AAE2ZH37_9HYPH</name>
<keyword evidence="4" id="KW-1185">Reference proteome</keyword>
<keyword evidence="1" id="KW-0460">Magnesium</keyword>
<proteinExistence type="predicted"/>
<evidence type="ECO:0000256" key="1">
    <source>
        <dbReference type="ARBA" id="ARBA00022842"/>
    </source>
</evidence>
<gene>
    <name evidence="3" type="ORF">K1W69_04790</name>
</gene>
<dbReference type="InterPro" id="IPR029044">
    <property type="entry name" value="Nucleotide-diphossugar_trans"/>
</dbReference>
<sequence>MKFGPVGLDEARGAVLAHSVKAGARRLRKGTVLGEDEIAFLGGSGLREVIVARLDAGDVGEDAAATRLGEAMVEPGLTAEPASTGRVNLLARWNGLFRVDRDRIDAFNRIDTAITLATVPDFTTLLAGEMAATIKIIPLAVAESRLSEALALLEGDAVLRVKPFEPRAVGLVATELPSLKTSVMDKTARLLAQRLAASGSHIKTERRVPHDAKAVADAILTLAEDCEIIVVFGASAVVDEQDVIPAAIEIAGGTVERVGMPVDPGNLLVLGRLGKIPVIGAPGCARSPKENGFDWVLARILAGEAPTSDVIVGMGVGGLLAEIPSRPSPRRTGETPGALKPVLETVILAAGRSSRMQKGASGDAPHKLLAEFDGVSLIRRTVETALAAGLGKVHVVTGYRAAEIEAALTGLEVNLVHCPDYQDGMASSLRAGLAALSDKTSGMLVMLADMPFVRADDLRLLAKNFGDAGGQSVVRAASGKKRGNPLILPKSTFTAIGQLEGDIGARSIVVSSGLDVIDVDIGDAALIDVDTREAVTEAGGVLKG</sequence>
<dbReference type="AlphaFoldDB" id="A0AAE2ZH37"/>
<dbReference type="InterPro" id="IPR012184">
    <property type="entry name" value="Bifunc_Mopterin-bd"/>
</dbReference>
<dbReference type="EMBL" id="JAICBX010000001">
    <property type="protein sequence ID" value="MBW8636499.1"/>
    <property type="molecule type" value="Genomic_DNA"/>
</dbReference>
<dbReference type="Pfam" id="PF12804">
    <property type="entry name" value="NTP_transf_3"/>
    <property type="match status" value="1"/>
</dbReference>
<reference evidence="3" key="1">
    <citation type="submission" date="2021-08" db="EMBL/GenBank/DDBJ databases">
        <title>Hoeflea bacterium WL0058 sp. nov., isolated from the sediment.</title>
        <authorList>
            <person name="Wang L."/>
            <person name="Zhang D."/>
        </authorList>
    </citation>
    <scope>NUCLEOTIDE SEQUENCE</scope>
    <source>
        <strain evidence="3">WL0058</strain>
    </source>
</reference>
<dbReference type="Pfam" id="PF00994">
    <property type="entry name" value="MoCF_biosynth"/>
    <property type="match status" value="1"/>
</dbReference>
<feature type="domain" description="MoaB/Mog" evidence="2">
    <location>
        <begin position="170"/>
        <end position="302"/>
    </location>
</feature>
<dbReference type="GO" id="GO:0016779">
    <property type="term" value="F:nucleotidyltransferase activity"/>
    <property type="evidence" value="ECO:0007669"/>
    <property type="project" value="UniProtKB-ARBA"/>
</dbReference>
<dbReference type="SMART" id="SM00852">
    <property type="entry name" value="MoCF_biosynth"/>
    <property type="match status" value="1"/>
</dbReference>
<dbReference type="InterPro" id="IPR001453">
    <property type="entry name" value="MoaB/Mog_dom"/>
</dbReference>
<dbReference type="Gene3D" id="3.90.550.10">
    <property type="entry name" value="Spore Coat Polysaccharide Biosynthesis Protein SpsA, Chain A"/>
    <property type="match status" value="1"/>
</dbReference>
<accession>A0AAE2ZH37</accession>
<dbReference type="SUPFAM" id="SSF53448">
    <property type="entry name" value="Nucleotide-diphospho-sugar transferases"/>
    <property type="match status" value="1"/>
</dbReference>
<organism evidence="3 4">
    <name type="scientific">Flavimaribacter sediminis</name>
    <dbReference type="NCBI Taxonomy" id="2865987"/>
    <lineage>
        <taxon>Bacteria</taxon>
        <taxon>Pseudomonadati</taxon>
        <taxon>Pseudomonadota</taxon>
        <taxon>Alphaproteobacteria</taxon>
        <taxon>Hyphomicrobiales</taxon>
        <taxon>Rhizobiaceae</taxon>
        <taxon>Flavimaribacter</taxon>
    </lineage>
</organism>
<evidence type="ECO:0000313" key="4">
    <source>
        <dbReference type="Proteomes" id="UP001196509"/>
    </source>
</evidence>
<evidence type="ECO:0000313" key="3">
    <source>
        <dbReference type="EMBL" id="MBW8636499.1"/>
    </source>
</evidence>
<dbReference type="Gene3D" id="3.40.980.10">
    <property type="entry name" value="MoaB/Mog-like domain"/>
    <property type="match status" value="1"/>
</dbReference>